<dbReference type="EMBL" id="CAJNOT010018193">
    <property type="protein sequence ID" value="CAF1553402.1"/>
    <property type="molecule type" value="Genomic_DNA"/>
</dbReference>
<evidence type="ECO:0000313" key="2">
    <source>
        <dbReference type="Proteomes" id="UP000663864"/>
    </source>
</evidence>
<name>A0A815X1D6_9BILA</name>
<dbReference type="Proteomes" id="UP000663864">
    <property type="component" value="Unassembled WGS sequence"/>
</dbReference>
<sequence>MEVTPYTPTDYSLARTDNNVHRLPPIRSGDLVS</sequence>
<dbReference type="AlphaFoldDB" id="A0A815X1D6"/>
<proteinExistence type="predicted"/>
<protein>
    <submittedName>
        <fullName evidence="1">Uncharacterized protein</fullName>
    </submittedName>
</protein>
<feature type="non-terminal residue" evidence="1">
    <location>
        <position position="33"/>
    </location>
</feature>
<gene>
    <name evidence="1" type="ORF">ZHD862_LOCUS39402</name>
</gene>
<evidence type="ECO:0000313" key="1">
    <source>
        <dbReference type="EMBL" id="CAF1553402.1"/>
    </source>
</evidence>
<comment type="caution">
    <text evidence="1">The sequence shown here is derived from an EMBL/GenBank/DDBJ whole genome shotgun (WGS) entry which is preliminary data.</text>
</comment>
<reference evidence="1" key="1">
    <citation type="submission" date="2021-02" db="EMBL/GenBank/DDBJ databases">
        <authorList>
            <person name="Nowell W R."/>
        </authorList>
    </citation>
    <scope>NUCLEOTIDE SEQUENCE</scope>
</reference>
<organism evidence="1 2">
    <name type="scientific">Rotaria sordida</name>
    <dbReference type="NCBI Taxonomy" id="392033"/>
    <lineage>
        <taxon>Eukaryota</taxon>
        <taxon>Metazoa</taxon>
        <taxon>Spiralia</taxon>
        <taxon>Gnathifera</taxon>
        <taxon>Rotifera</taxon>
        <taxon>Eurotatoria</taxon>
        <taxon>Bdelloidea</taxon>
        <taxon>Philodinida</taxon>
        <taxon>Philodinidae</taxon>
        <taxon>Rotaria</taxon>
    </lineage>
</organism>
<accession>A0A815X1D6</accession>